<sequence length="508" mass="55228">MAKRDASTQMALQQGTNLGHQDHSTPVAPDGATLTDISVGSDGHKLAVYWTESPSNKKAKQAFVMIHGRNRNGDEYWTTMNNILQSALDDGYASADKNAIIVAPQFYSKKLNSRQYEEDELAWADINAWQAGESAIYPSGTKESSFDALDAFYDEFSNTSKYPNLEELVYVGHGGGGQLINRYGIVAKDMSSGSLKVRFVAGDPSSSAYFTTDRPVTDTSIASKKSCPLYNTWRYGFDDFTGTLDGLKTPQEYFAQNIVRDVRYIVGRKDTASNGDQYCMALLQGGVKRRDRNLSWWKYINMLARTNEDVSKFPGNFSLSTLPDWSSISNNKISHTLTVIVGATHDAMEVFGSADGRTVLFEASQSNVAKGWRPKGYKASGISSTTTSTSAAAKAKSTASISTISQQSSSTSASTAAGTMMREMSNTQELLKPDVQVKVDIRSSLYVFPPPSSNSDVSPASGSRGVEIPPSCPLGDTSHEEDVVTFHPPPSFKMSRSTQCAVLARSLT</sequence>
<dbReference type="STRING" id="1882483.A0A317XJ47"/>
<dbReference type="Gene3D" id="3.40.50.1820">
    <property type="entry name" value="alpha/beta hydrolase"/>
    <property type="match status" value="1"/>
</dbReference>
<organism evidence="2 3">
    <name type="scientific">Testicularia cyperi</name>
    <dbReference type="NCBI Taxonomy" id="1882483"/>
    <lineage>
        <taxon>Eukaryota</taxon>
        <taxon>Fungi</taxon>
        <taxon>Dikarya</taxon>
        <taxon>Basidiomycota</taxon>
        <taxon>Ustilaginomycotina</taxon>
        <taxon>Ustilaginomycetes</taxon>
        <taxon>Ustilaginales</taxon>
        <taxon>Anthracoideaceae</taxon>
        <taxon>Testicularia</taxon>
    </lineage>
</organism>
<feature type="region of interest" description="Disordered" evidence="1">
    <location>
        <begin position="1"/>
        <end position="32"/>
    </location>
</feature>
<dbReference type="PANTHER" id="PTHR35560">
    <property type="entry name" value="BLL0132 PROTEIN"/>
    <property type="match status" value="1"/>
</dbReference>
<dbReference type="PANTHER" id="PTHR35560:SF3">
    <property type="entry name" value="PEPTIDASE S9 PROLYL OLIGOPEPTIDASE CATALYTIC DOMAIN-CONTAINING PROTEIN"/>
    <property type="match status" value="1"/>
</dbReference>
<dbReference type="InParanoid" id="A0A317XJ47"/>
<dbReference type="InterPro" id="IPR029058">
    <property type="entry name" value="AB_hydrolase_fold"/>
</dbReference>
<evidence type="ECO:0000313" key="2">
    <source>
        <dbReference type="EMBL" id="PWY98336.1"/>
    </source>
</evidence>
<evidence type="ECO:0000256" key="1">
    <source>
        <dbReference type="SAM" id="MobiDB-lite"/>
    </source>
</evidence>
<dbReference type="Proteomes" id="UP000246740">
    <property type="component" value="Unassembled WGS sequence"/>
</dbReference>
<protein>
    <submittedName>
        <fullName evidence="2">Uncharacterized protein</fullName>
    </submittedName>
</protein>
<accession>A0A317XJ47</accession>
<name>A0A317XJ47_9BASI</name>
<keyword evidence="3" id="KW-1185">Reference proteome</keyword>
<dbReference type="SUPFAM" id="SSF53474">
    <property type="entry name" value="alpha/beta-Hydrolases"/>
    <property type="match status" value="1"/>
</dbReference>
<proteinExistence type="predicted"/>
<gene>
    <name evidence="2" type="ORF">BCV70DRAFT_213061</name>
</gene>
<dbReference type="EMBL" id="KZ819199">
    <property type="protein sequence ID" value="PWY98336.1"/>
    <property type="molecule type" value="Genomic_DNA"/>
</dbReference>
<dbReference type="AlphaFoldDB" id="A0A317XJ47"/>
<evidence type="ECO:0000313" key="3">
    <source>
        <dbReference type="Proteomes" id="UP000246740"/>
    </source>
</evidence>
<feature type="compositionally biased region" description="Polar residues" evidence="1">
    <location>
        <begin position="7"/>
        <end position="19"/>
    </location>
</feature>
<dbReference type="OrthoDB" id="5985073at2759"/>
<reference evidence="2 3" key="1">
    <citation type="journal article" date="2018" name="Mol. Biol. Evol.">
        <title>Broad Genomic Sampling Reveals a Smut Pathogenic Ancestry of the Fungal Clade Ustilaginomycotina.</title>
        <authorList>
            <person name="Kijpornyongpan T."/>
            <person name="Mondo S.J."/>
            <person name="Barry K."/>
            <person name="Sandor L."/>
            <person name="Lee J."/>
            <person name="Lipzen A."/>
            <person name="Pangilinan J."/>
            <person name="LaButti K."/>
            <person name="Hainaut M."/>
            <person name="Henrissat B."/>
            <person name="Grigoriev I.V."/>
            <person name="Spatafora J.W."/>
            <person name="Aime M.C."/>
        </authorList>
    </citation>
    <scope>NUCLEOTIDE SEQUENCE [LARGE SCALE GENOMIC DNA]</scope>
    <source>
        <strain evidence="2 3">MCA 3645</strain>
    </source>
</reference>